<organism evidence="2 3">
    <name type="scientific">Sinanodonta woodiana</name>
    <name type="common">Chinese pond mussel</name>
    <name type="synonym">Anodonta woodiana</name>
    <dbReference type="NCBI Taxonomy" id="1069815"/>
    <lineage>
        <taxon>Eukaryota</taxon>
        <taxon>Metazoa</taxon>
        <taxon>Spiralia</taxon>
        <taxon>Lophotrochozoa</taxon>
        <taxon>Mollusca</taxon>
        <taxon>Bivalvia</taxon>
        <taxon>Autobranchia</taxon>
        <taxon>Heteroconchia</taxon>
        <taxon>Palaeoheterodonta</taxon>
        <taxon>Unionida</taxon>
        <taxon>Unionoidea</taxon>
        <taxon>Unionidae</taxon>
        <taxon>Unioninae</taxon>
        <taxon>Sinanodonta</taxon>
    </lineage>
</organism>
<dbReference type="AlphaFoldDB" id="A0ABD3VE87"/>
<dbReference type="Pfam" id="PF18738">
    <property type="entry name" value="HEPN_DZIP3"/>
    <property type="match status" value="1"/>
</dbReference>
<sequence length="287" mass="33064">MASYCCSCYASSEETTNYARISRIVVDVFRDILWQVLTYEIPPNDLPQKVQTDKKKLGKLDLKIKTWLCGISSSSTEIPSAEKFDVSSLYTLIRNLCSQVPNPSTQWGQTPPTGGITLGDDIERVRQFRNTLYGHATQAKIEAVEYSKLCIEIRNAARRFDAYFYYLSKAMKCNFQCEIDTILTCFMDKNLEDDYIEKMKEIAILSDDLGNVKQQVADMTKTLESVRDAVYDVRKDVKEIKEDSWNRSCRNHDMEKEKAKYLSIAEEMKIINFRGKKAPAEIAKQWD</sequence>
<evidence type="ECO:0000313" key="3">
    <source>
        <dbReference type="Proteomes" id="UP001634394"/>
    </source>
</evidence>
<dbReference type="InterPro" id="IPR041249">
    <property type="entry name" value="HEPN_DZIP3"/>
</dbReference>
<gene>
    <name evidence="2" type="ORF">ACJMK2_009576</name>
</gene>
<name>A0ABD3VE87_SINWO</name>
<comment type="caution">
    <text evidence="2">The sequence shown here is derived from an EMBL/GenBank/DDBJ whole genome shotgun (WGS) entry which is preliminary data.</text>
</comment>
<keyword evidence="3" id="KW-1185">Reference proteome</keyword>
<dbReference type="Proteomes" id="UP001634394">
    <property type="component" value="Unassembled WGS sequence"/>
</dbReference>
<feature type="domain" description="DZIP3-like HEPN" evidence="1">
    <location>
        <begin position="62"/>
        <end position="195"/>
    </location>
</feature>
<proteinExistence type="predicted"/>
<evidence type="ECO:0000313" key="2">
    <source>
        <dbReference type="EMBL" id="KAL3859351.1"/>
    </source>
</evidence>
<protein>
    <recommendedName>
        <fullName evidence="1">DZIP3-like HEPN domain-containing protein</fullName>
    </recommendedName>
</protein>
<evidence type="ECO:0000259" key="1">
    <source>
        <dbReference type="Pfam" id="PF18738"/>
    </source>
</evidence>
<accession>A0ABD3VE87</accession>
<reference evidence="2 3" key="1">
    <citation type="submission" date="2024-11" db="EMBL/GenBank/DDBJ databases">
        <title>Chromosome-level genome assembly of the freshwater bivalve Anodonta woodiana.</title>
        <authorList>
            <person name="Chen X."/>
        </authorList>
    </citation>
    <scope>NUCLEOTIDE SEQUENCE [LARGE SCALE GENOMIC DNA]</scope>
    <source>
        <strain evidence="2">MN2024</strain>
        <tissue evidence="2">Gills</tissue>
    </source>
</reference>
<dbReference type="EMBL" id="JBJQND010000012">
    <property type="protein sequence ID" value="KAL3859351.1"/>
    <property type="molecule type" value="Genomic_DNA"/>
</dbReference>